<dbReference type="EMBL" id="NAJM01000012">
    <property type="protein sequence ID" value="RVX72501.1"/>
    <property type="molecule type" value="Genomic_DNA"/>
</dbReference>
<dbReference type="GO" id="GO:0001228">
    <property type="term" value="F:DNA-binding transcription activator activity, RNA polymerase II-specific"/>
    <property type="evidence" value="ECO:0007669"/>
    <property type="project" value="TreeGrafter"/>
</dbReference>
<evidence type="ECO:0000256" key="4">
    <source>
        <dbReference type="ARBA" id="ARBA00023125"/>
    </source>
</evidence>
<keyword evidence="2" id="KW-0862">Zinc</keyword>
<dbReference type="PANTHER" id="PTHR31944:SF131">
    <property type="entry name" value="HEME-RESPONSIVE ZINC FINGER TRANSCRIPTION FACTOR HAP1"/>
    <property type="match status" value="1"/>
</dbReference>
<feature type="compositionally biased region" description="Low complexity" evidence="7">
    <location>
        <begin position="601"/>
        <end position="620"/>
    </location>
</feature>
<evidence type="ECO:0000256" key="1">
    <source>
        <dbReference type="ARBA" id="ARBA00022723"/>
    </source>
</evidence>
<evidence type="ECO:0000259" key="8">
    <source>
        <dbReference type="PROSITE" id="PS50048"/>
    </source>
</evidence>
<dbReference type="Gene3D" id="4.10.240.10">
    <property type="entry name" value="Zn(2)-C6 fungal-type DNA-binding domain"/>
    <property type="match status" value="1"/>
</dbReference>
<dbReference type="CDD" id="cd00067">
    <property type="entry name" value="GAL4"/>
    <property type="match status" value="1"/>
</dbReference>
<evidence type="ECO:0000313" key="10">
    <source>
        <dbReference type="Proteomes" id="UP000288859"/>
    </source>
</evidence>
<evidence type="ECO:0000256" key="2">
    <source>
        <dbReference type="ARBA" id="ARBA00022833"/>
    </source>
</evidence>
<keyword evidence="3" id="KW-0805">Transcription regulation</keyword>
<dbReference type="AlphaFoldDB" id="A0A438NA47"/>
<dbReference type="PROSITE" id="PS00463">
    <property type="entry name" value="ZN2_CY6_FUNGAL_1"/>
    <property type="match status" value="1"/>
</dbReference>
<organism evidence="9 10">
    <name type="scientific">Exophiala mesophila</name>
    <name type="common">Black yeast-like fungus</name>
    <dbReference type="NCBI Taxonomy" id="212818"/>
    <lineage>
        <taxon>Eukaryota</taxon>
        <taxon>Fungi</taxon>
        <taxon>Dikarya</taxon>
        <taxon>Ascomycota</taxon>
        <taxon>Pezizomycotina</taxon>
        <taxon>Eurotiomycetes</taxon>
        <taxon>Chaetothyriomycetidae</taxon>
        <taxon>Chaetothyriales</taxon>
        <taxon>Herpotrichiellaceae</taxon>
        <taxon>Exophiala</taxon>
    </lineage>
</organism>
<dbReference type="InterPro" id="IPR036864">
    <property type="entry name" value="Zn2-C6_fun-type_DNA-bd_sf"/>
</dbReference>
<dbReference type="Proteomes" id="UP000288859">
    <property type="component" value="Unassembled WGS sequence"/>
</dbReference>
<keyword evidence="4" id="KW-0238">DNA-binding</keyword>
<evidence type="ECO:0000256" key="6">
    <source>
        <dbReference type="ARBA" id="ARBA00023242"/>
    </source>
</evidence>
<dbReference type="GO" id="GO:0008270">
    <property type="term" value="F:zinc ion binding"/>
    <property type="evidence" value="ECO:0007669"/>
    <property type="project" value="InterPro"/>
</dbReference>
<reference evidence="9 10" key="1">
    <citation type="submission" date="2017-03" db="EMBL/GenBank/DDBJ databases">
        <title>Genomes of endolithic fungi from Antarctica.</title>
        <authorList>
            <person name="Coleine C."/>
            <person name="Masonjones S."/>
            <person name="Stajich J.E."/>
        </authorList>
    </citation>
    <scope>NUCLEOTIDE SEQUENCE [LARGE SCALE GENOMIC DNA]</scope>
    <source>
        <strain evidence="9 10">CCFEE 6314</strain>
    </source>
</reference>
<feature type="compositionally biased region" description="Low complexity" evidence="7">
    <location>
        <begin position="716"/>
        <end position="726"/>
    </location>
</feature>
<accession>A0A438NA47</accession>
<feature type="domain" description="Zn(2)-C6 fungal-type" evidence="8">
    <location>
        <begin position="25"/>
        <end position="56"/>
    </location>
</feature>
<keyword evidence="6" id="KW-0539">Nucleus</keyword>
<dbReference type="VEuPathDB" id="FungiDB:PV10_07582"/>
<dbReference type="Pfam" id="PF00172">
    <property type="entry name" value="Zn_clus"/>
    <property type="match status" value="1"/>
</dbReference>
<dbReference type="OrthoDB" id="5414787at2759"/>
<dbReference type="Pfam" id="PF04082">
    <property type="entry name" value="Fungal_trans"/>
    <property type="match status" value="1"/>
</dbReference>
<evidence type="ECO:0000313" key="9">
    <source>
        <dbReference type="EMBL" id="RVX72501.1"/>
    </source>
</evidence>
<feature type="region of interest" description="Disordered" evidence="7">
    <location>
        <begin position="1"/>
        <end position="22"/>
    </location>
</feature>
<evidence type="ECO:0000256" key="7">
    <source>
        <dbReference type="SAM" id="MobiDB-lite"/>
    </source>
</evidence>
<feature type="region of interest" description="Disordered" evidence="7">
    <location>
        <begin position="53"/>
        <end position="80"/>
    </location>
</feature>
<gene>
    <name evidence="9" type="ORF">B0A52_03691</name>
</gene>
<sequence length="795" mass="87772">MAPVGPAGTPEPSSTATKRPRPVISCLECRRKKLKCDRAYPCQQCVKIGRPGRCQYQRGSEPETNGSHSAGAHPKRPRLDFSDIAKPQESSSSPKPVSKEIVVQSKPGIIEDLQDRVARLEKALISQNGEPTASSKVTRNAGIDHGQDFVVNNSTKPMFPTACSFMKLLDADTTNEQIVGLRTDLRRIHYTIEAHELQTTQQAQLMPTTTFSLQDLPPQNVCESLTELYFDNLEHCFRILHGPDFQRQLKILFTDGQGPAACSFAFLPQLVGVLAMGAMLGTHTECHLALSYPLVQQHVALKFMNDFIAGLNGPQICLLPSLQVKMLALILGWLALQPLDDVFRDHGQILRDALIMRMDRDPSTIPELSIYQGEMRRRIWMTIAEVDLMLSILCKLPCMIPRYTCRPPQNVNDDELFEGMDQLPRSRPMEQWTDGLCQYVLARSYARRLAACKQLEAGDTPITSDDVREHIAYLEKELQDLPPPLRFSFDGDEDSKTPPRLMARIELDISIRRPLMHLYSCLAAAPNPDIIRPETRAGFIQSCLMLAVFQDLFDPEFSEVNVPRPEGYWDFFYNVYRHELGSAILGLCSEIRHLHRVQSSLSMTSTPSPSPQIGGSSSTTYDSNAHAHAHAHASASRVAIPAGNAHHSNSSTPTFRPPIYTLAGMIASVLETLEPMVRRLLYPHNKFKDVVYYTIVLSSIRPGPAGEVAEPEEGEANTNTNANTNAAGGGRSGNGGYDVQAAIINALRQLVQDCHAHLQGKGIQILQTRPENIAGLLDSIVVGGSSSSSSSSAAK</sequence>
<keyword evidence="5" id="KW-0804">Transcription</keyword>
<dbReference type="InterPro" id="IPR051430">
    <property type="entry name" value="Fungal_TF_Env_Response"/>
</dbReference>
<protein>
    <recommendedName>
        <fullName evidence="8">Zn(2)-C6 fungal-type domain-containing protein</fullName>
    </recommendedName>
</protein>
<feature type="region of interest" description="Disordered" evidence="7">
    <location>
        <begin position="601"/>
        <end position="628"/>
    </location>
</feature>
<dbReference type="SMART" id="SM00066">
    <property type="entry name" value="GAL4"/>
    <property type="match status" value="1"/>
</dbReference>
<dbReference type="CDD" id="cd12148">
    <property type="entry name" value="fungal_TF_MHR"/>
    <property type="match status" value="1"/>
</dbReference>
<dbReference type="SUPFAM" id="SSF57701">
    <property type="entry name" value="Zn2/Cys6 DNA-binding domain"/>
    <property type="match status" value="1"/>
</dbReference>
<dbReference type="GO" id="GO:0006351">
    <property type="term" value="P:DNA-templated transcription"/>
    <property type="evidence" value="ECO:0007669"/>
    <property type="project" value="InterPro"/>
</dbReference>
<dbReference type="InterPro" id="IPR007219">
    <property type="entry name" value="XnlR_reg_dom"/>
</dbReference>
<dbReference type="GO" id="GO:0005634">
    <property type="term" value="C:nucleus"/>
    <property type="evidence" value="ECO:0007669"/>
    <property type="project" value="TreeGrafter"/>
</dbReference>
<feature type="region of interest" description="Disordered" evidence="7">
    <location>
        <begin position="705"/>
        <end position="731"/>
    </location>
</feature>
<proteinExistence type="predicted"/>
<dbReference type="PANTHER" id="PTHR31944">
    <property type="entry name" value="HEME-RESPONSIVE ZINC FINGER TRANSCRIPTION FACTOR HAP1"/>
    <property type="match status" value="1"/>
</dbReference>
<evidence type="ECO:0000256" key="5">
    <source>
        <dbReference type="ARBA" id="ARBA00023163"/>
    </source>
</evidence>
<evidence type="ECO:0000256" key="3">
    <source>
        <dbReference type="ARBA" id="ARBA00023015"/>
    </source>
</evidence>
<comment type="caution">
    <text evidence="9">The sequence shown here is derived from an EMBL/GenBank/DDBJ whole genome shotgun (WGS) entry which is preliminary data.</text>
</comment>
<keyword evidence="1" id="KW-0479">Metal-binding</keyword>
<dbReference type="GO" id="GO:0000978">
    <property type="term" value="F:RNA polymerase II cis-regulatory region sequence-specific DNA binding"/>
    <property type="evidence" value="ECO:0007669"/>
    <property type="project" value="TreeGrafter"/>
</dbReference>
<name>A0A438NA47_EXOME</name>
<dbReference type="InterPro" id="IPR001138">
    <property type="entry name" value="Zn2Cys6_DnaBD"/>
</dbReference>
<dbReference type="PROSITE" id="PS50048">
    <property type="entry name" value="ZN2_CY6_FUNGAL_2"/>
    <property type="match status" value="1"/>
</dbReference>